<evidence type="ECO:0000259" key="3">
    <source>
        <dbReference type="Pfam" id="PF23666"/>
    </source>
</evidence>
<accession>A0A2C9D3L5</accession>
<evidence type="ECO:0000313" key="4">
    <source>
        <dbReference type="EMBL" id="SON54892.1"/>
    </source>
</evidence>
<evidence type="ECO:0008006" key="6">
    <source>
        <dbReference type="Google" id="ProtNLM"/>
    </source>
</evidence>
<dbReference type="InterPro" id="IPR025195">
    <property type="entry name" value="GTA_TIM_dom"/>
</dbReference>
<gene>
    <name evidence="4" type="ORF">HDIA_1351</name>
</gene>
<protein>
    <recommendedName>
        <fullName evidence="6">Tail protein</fullName>
    </recommendedName>
</protein>
<name>A0A2C9D3L5_9HYPH</name>
<dbReference type="InterPro" id="IPR056490">
    <property type="entry name" value="Rcc01698_C"/>
</dbReference>
<sequence length="1296" mass="137040">MATLVLAAAGAALGQGFGVYGLLIGRAVGALAGAAIDQALFGSSRTVERGQLSDFSVQASTEGSPIPRVYGRARIAGDLIWATRLVETVTSETVGGKGGGGTTVKDYAYSANFAVGLCEGPIARIGRVWANGSLLDLTRVTMRTYLGTEDQLPDSLIEAKQGAGGTPAYRGLAYVVFEGLPLEDFGNAIPQLTFEVIRPVGRLEKQIRGVALIPGATEFGYAPQPVTRTPQDGETESENVHTSVATSDVMAALDDLQAVCPNLTSIALVVTWFGTDLRVGECRLEPRVENAGKATSIVWRVDGLSRAEVQVVSQVDGHPAFGGTPSDASVVALIEEVHARGLKVTFYPFVMMDIPAGNGLADPYGASEQPAYPWRGRITCFPTPGEAGSPDGTAAVASDVAAFVGAAGPGDFAISGTQVTFTGAEEWSYRRMILHYAHLCAVAGGVETFLIGSELRGLTGLSSSFGIHPFVDALVTLAGDVKAILGSNTEVSYAADWTEWSNHRPDDGSGDVTFHLDSLWACADIDFVGIDAYWPLADWRGGAHLDADLAVASTDRTYLDGNVGGGEGYDWYYANEADRDAQIRTPILDAAYGKDFVFRNKDVHGWWSNRHYNRPGGEEEASPTGWLPGLKPIRFTELGCPAVDRGANEPNVFPDLISSEGRTPRFSRGTRDDLMQRRYLEVLLGHFEPGHALYAEGNNPVSPVDGRRMVEWDGAHVWCWDARPYPAFPLFQDIWADGGNWQAGHWLTGRLGTAPLDDLLAAILADFGLAGSQSDDAAGIVDGFVIGNRTSARSALEPLATLFRLDCVERTGALVFKDRGGLSVGTINADDLVEEGEQPLITLQRAEEADIPARVDVGFLDGAADYLQASVSASRVDAGGGKTLDLSLSGVAAPSVMQGYATALLKDLDTARLSLKLALGPEWIGLEPGDRLVLAIDGYPADVIVQRIERTLSVQVEARAFDRETEAAAAIAPTRSPASGLPVVFGPPRVAIIDLPTEGDAATAHQPRIAAAAQPWPGSLGVYKAAGTGYGYLQTLERPAVMGTLATALLPGALWRFDRVNTVEVRLLSGTLASVTEAELLDGANAAAIETPDGSWELIQFQTATLIGTRTYRLETLLRGQLGTEDQMAKGHAAGASFILIDAAAGKLQMPLSALGRDFTFRVGPPGRDVGDAAMRQVSATVAGRGLLPLAPVHLGARRLASGDIDLTWVRRTRIGGDSWEQTEVPLAEEAEAYEVDIEAGGAVVRTIAATSPAATYPAAAEASDFGAPVDALTFSVRQMSASYGRGIAAMTTVSL</sequence>
<dbReference type="CDD" id="cd19607">
    <property type="entry name" value="GTA_TIM-barrel-like"/>
    <property type="match status" value="1"/>
</dbReference>
<proteinExistence type="predicted"/>
<dbReference type="Pfam" id="PF13550">
    <property type="entry name" value="Phage-tail_3"/>
    <property type="match status" value="1"/>
</dbReference>
<keyword evidence="5" id="KW-1185">Reference proteome</keyword>
<dbReference type="Pfam" id="PF23666">
    <property type="entry name" value="Rcc01698_C"/>
    <property type="match status" value="1"/>
</dbReference>
<dbReference type="InterPro" id="IPR032876">
    <property type="entry name" value="J_dom"/>
</dbReference>
<dbReference type="EMBL" id="LT960614">
    <property type="protein sequence ID" value="SON54892.1"/>
    <property type="molecule type" value="Genomic_DNA"/>
</dbReference>
<feature type="domain" description="Rcc01698-like C-terminal" evidence="3">
    <location>
        <begin position="1040"/>
        <end position="1139"/>
    </location>
</feature>
<evidence type="ECO:0000259" key="1">
    <source>
        <dbReference type="Pfam" id="PF13547"/>
    </source>
</evidence>
<reference evidence="5" key="1">
    <citation type="submission" date="2017-09" db="EMBL/GenBank/DDBJ databases">
        <title>Genome sequence of Nannocystis excedens DSM 71.</title>
        <authorList>
            <person name="Blom J."/>
        </authorList>
    </citation>
    <scope>NUCLEOTIDE SEQUENCE [LARGE SCALE GENOMIC DNA]</scope>
    <source>
        <strain evidence="5">type strain: E19</strain>
    </source>
</reference>
<evidence type="ECO:0000259" key="2">
    <source>
        <dbReference type="Pfam" id="PF13550"/>
    </source>
</evidence>
<dbReference type="KEGG" id="hdi:HDIA_1351"/>
<organism evidence="4 5">
    <name type="scientific">Hartmannibacter diazotrophicus</name>
    <dbReference type="NCBI Taxonomy" id="1482074"/>
    <lineage>
        <taxon>Bacteria</taxon>
        <taxon>Pseudomonadati</taxon>
        <taxon>Pseudomonadota</taxon>
        <taxon>Alphaproteobacteria</taxon>
        <taxon>Hyphomicrobiales</taxon>
        <taxon>Pleomorphomonadaceae</taxon>
        <taxon>Hartmannibacter</taxon>
    </lineage>
</organism>
<dbReference type="Proteomes" id="UP000223606">
    <property type="component" value="Chromosome 1"/>
</dbReference>
<dbReference type="Gene3D" id="3.20.20.80">
    <property type="entry name" value="Glycosidases"/>
    <property type="match status" value="1"/>
</dbReference>
<evidence type="ECO:0000313" key="5">
    <source>
        <dbReference type="Proteomes" id="UP000223606"/>
    </source>
</evidence>
<dbReference type="RefSeq" id="WP_099555475.1">
    <property type="nucleotide sequence ID" value="NZ_LT960614.1"/>
</dbReference>
<dbReference type="Pfam" id="PF13547">
    <property type="entry name" value="GTA_TIM"/>
    <property type="match status" value="1"/>
</dbReference>
<feature type="domain" description="GTA TIM-barrel-like" evidence="1">
    <location>
        <begin position="427"/>
        <end position="729"/>
    </location>
</feature>
<dbReference type="OrthoDB" id="8445115at2"/>
<feature type="domain" description="Tip attachment protein J" evidence="2">
    <location>
        <begin position="788"/>
        <end position="949"/>
    </location>
</feature>